<dbReference type="GO" id="GO:0004789">
    <property type="term" value="F:thiamine-phosphate diphosphorylase activity"/>
    <property type="evidence" value="ECO:0007669"/>
    <property type="project" value="UniProtKB-EC"/>
</dbReference>
<dbReference type="AlphaFoldDB" id="A0A0A8K961"/>
<name>A0A0A8K961_9HYPH</name>
<dbReference type="OrthoDB" id="9794842at2"/>
<dbReference type="GO" id="GO:0046872">
    <property type="term" value="F:metal ion binding"/>
    <property type="evidence" value="ECO:0007669"/>
    <property type="project" value="UniProtKB-KW"/>
</dbReference>
<evidence type="ECO:0000313" key="14">
    <source>
        <dbReference type="Proteomes" id="UP000031643"/>
    </source>
</evidence>
<dbReference type="InterPro" id="IPR013785">
    <property type="entry name" value="Aldolase_TIM"/>
</dbReference>
<evidence type="ECO:0000256" key="8">
    <source>
        <dbReference type="ARBA" id="ARBA00047851"/>
    </source>
</evidence>
<reference evidence="13 14" key="1">
    <citation type="submission" date="2014-09" db="EMBL/GenBank/DDBJ databases">
        <title>Genome sequencing of Methyloceanibacter caenitepidi Gela4.</title>
        <authorList>
            <person name="Takeuchi M."/>
            <person name="Susumu S."/>
            <person name="Kamagata Y."/>
            <person name="Oshima K."/>
            <person name="Hattori M."/>
            <person name="Iwasaki W."/>
        </authorList>
    </citation>
    <scope>NUCLEOTIDE SEQUENCE [LARGE SCALE GENOMIC DNA]</scope>
    <source>
        <strain evidence="13 14">Gela4</strain>
    </source>
</reference>
<dbReference type="GO" id="GO:0009229">
    <property type="term" value="P:thiamine diphosphate biosynthetic process"/>
    <property type="evidence" value="ECO:0007669"/>
    <property type="project" value="UniProtKB-UniPathway"/>
</dbReference>
<keyword evidence="4" id="KW-0479">Metal-binding</keyword>
<dbReference type="PANTHER" id="PTHR20857:SF15">
    <property type="entry name" value="THIAMINE-PHOSPHATE SYNTHASE"/>
    <property type="match status" value="1"/>
</dbReference>
<evidence type="ECO:0000256" key="9">
    <source>
        <dbReference type="ARBA" id="ARBA00047883"/>
    </source>
</evidence>
<dbReference type="NCBIfam" id="NF000734">
    <property type="entry name" value="PRK00043.1-5"/>
    <property type="match status" value="1"/>
</dbReference>
<dbReference type="RefSeq" id="WP_045368804.1">
    <property type="nucleotide sequence ID" value="NZ_AP014648.1"/>
</dbReference>
<evidence type="ECO:0000256" key="7">
    <source>
        <dbReference type="ARBA" id="ARBA00047334"/>
    </source>
</evidence>
<comment type="catalytic activity">
    <reaction evidence="9 10">
        <text>2-[(2R,5Z)-2-carboxy-4-methylthiazol-5(2H)-ylidene]ethyl phosphate + 4-amino-2-methyl-5-(diphosphooxymethyl)pyrimidine + 2 H(+) = thiamine phosphate + CO2 + diphosphate</text>
        <dbReference type="Rhea" id="RHEA:47844"/>
        <dbReference type="ChEBI" id="CHEBI:15378"/>
        <dbReference type="ChEBI" id="CHEBI:16526"/>
        <dbReference type="ChEBI" id="CHEBI:33019"/>
        <dbReference type="ChEBI" id="CHEBI:37575"/>
        <dbReference type="ChEBI" id="CHEBI:57841"/>
        <dbReference type="ChEBI" id="CHEBI:62899"/>
        <dbReference type="EC" id="2.5.1.3"/>
    </reaction>
</comment>
<organism evidence="13 14">
    <name type="scientific">Methyloceanibacter caenitepidi</name>
    <dbReference type="NCBI Taxonomy" id="1384459"/>
    <lineage>
        <taxon>Bacteria</taxon>
        <taxon>Pseudomonadati</taxon>
        <taxon>Pseudomonadota</taxon>
        <taxon>Alphaproteobacteria</taxon>
        <taxon>Hyphomicrobiales</taxon>
        <taxon>Hyphomicrobiaceae</taxon>
        <taxon>Methyloceanibacter</taxon>
    </lineage>
</organism>
<evidence type="ECO:0000259" key="12">
    <source>
        <dbReference type="Pfam" id="PF02581"/>
    </source>
</evidence>
<evidence type="ECO:0000256" key="4">
    <source>
        <dbReference type="ARBA" id="ARBA00022723"/>
    </source>
</evidence>
<feature type="domain" description="Thiamine phosphate synthase/TenI" evidence="12">
    <location>
        <begin position="14"/>
        <end position="180"/>
    </location>
</feature>
<dbReference type="InterPro" id="IPR034291">
    <property type="entry name" value="TMP_synthase"/>
</dbReference>
<evidence type="ECO:0000313" key="13">
    <source>
        <dbReference type="EMBL" id="BAQ18584.1"/>
    </source>
</evidence>
<dbReference type="GO" id="GO:0005737">
    <property type="term" value="C:cytoplasm"/>
    <property type="evidence" value="ECO:0007669"/>
    <property type="project" value="TreeGrafter"/>
</dbReference>
<evidence type="ECO:0000256" key="10">
    <source>
        <dbReference type="RuleBase" id="RU003826"/>
    </source>
</evidence>
<evidence type="ECO:0000256" key="11">
    <source>
        <dbReference type="RuleBase" id="RU004253"/>
    </source>
</evidence>
<dbReference type="InterPro" id="IPR022998">
    <property type="entry name" value="ThiamineP_synth_TenI"/>
</dbReference>
<dbReference type="InterPro" id="IPR036206">
    <property type="entry name" value="ThiamineP_synth_sf"/>
</dbReference>
<dbReference type="Pfam" id="PF02581">
    <property type="entry name" value="TMP-TENI"/>
    <property type="match status" value="1"/>
</dbReference>
<dbReference type="Proteomes" id="UP000031643">
    <property type="component" value="Chromosome"/>
</dbReference>
<dbReference type="Gene3D" id="3.20.20.70">
    <property type="entry name" value="Aldolase class I"/>
    <property type="match status" value="1"/>
</dbReference>
<keyword evidence="5" id="KW-0460">Magnesium</keyword>
<dbReference type="EC" id="2.5.1.3" evidence="10"/>
<comment type="similarity">
    <text evidence="10">Belongs to the thiamine-phosphate synthase family.</text>
</comment>
<proteinExistence type="inferred from homology"/>
<evidence type="ECO:0000256" key="3">
    <source>
        <dbReference type="ARBA" id="ARBA00022679"/>
    </source>
</evidence>
<dbReference type="NCBIfam" id="TIGR00693">
    <property type="entry name" value="thiE"/>
    <property type="match status" value="1"/>
</dbReference>
<protein>
    <recommendedName>
        <fullName evidence="10">Thiamine-phosphate synthase</fullName>
        <ecNumber evidence="10">2.5.1.3</ecNumber>
    </recommendedName>
    <alternativeName>
        <fullName evidence="10">Thiamine-phosphate pyrophosphorylase</fullName>
    </alternativeName>
</protein>
<gene>
    <name evidence="13" type="ORF">GL4_3153</name>
</gene>
<dbReference type="EMBL" id="AP014648">
    <property type="protein sequence ID" value="BAQ18584.1"/>
    <property type="molecule type" value="Genomic_DNA"/>
</dbReference>
<dbReference type="CDD" id="cd00564">
    <property type="entry name" value="TMP_TenI"/>
    <property type="match status" value="1"/>
</dbReference>
<dbReference type="SUPFAM" id="SSF51391">
    <property type="entry name" value="Thiamin phosphate synthase"/>
    <property type="match status" value="1"/>
</dbReference>
<comment type="cofactor">
    <cofactor evidence="1">
        <name>Mg(2+)</name>
        <dbReference type="ChEBI" id="CHEBI:18420"/>
    </cofactor>
</comment>
<dbReference type="UniPathway" id="UPA00060">
    <property type="reaction ID" value="UER00141"/>
</dbReference>
<comment type="catalytic activity">
    <reaction evidence="7 10">
        <text>4-methyl-5-(2-phosphooxyethyl)-thiazole + 4-amino-2-methyl-5-(diphosphooxymethyl)pyrimidine + H(+) = thiamine phosphate + diphosphate</text>
        <dbReference type="Rhea" id="RHEA:22328"/>
        <dbReference type="ChEBI" id="CHEBI:15378"/>
        <dbReference type="ChEBI" id="CHEBI:33019"/>
        <dbReference type="ChEBI" id="CHEBI:37575"/>
        <dbReference type="ChEBI" id="CHEBI:57841"/>
        <dbReference type="ChEBI" id="CHEBI:58296"/>
        <dbReference type="EC" id="2.5.1.3"/>
    </reaction>
</comment>
<evidence type="ECO:0000256" key="5">
    <source>
        <dbReference type="ARBA" id="ARBA00022842"/>
    </source>
</evidence>
<accession>A0A0A8K961</accession>
<dbReference type="HOGENOM" id="CLU_018272_3_3_5"/>
<comment type="pathway">
    <text evidence="2 11">Cofactor biosynthesis; thiamine diphosphate biosynthesis; thiamine phosphate from 4-amino-2-methyl-5-diphosphomethylpyrimidine and 4-methyl-5-(2-phosphoethyl)-thiazole: step 1/1.</text>
</comment>
<sequence length="203" mass="22052">MLQLDPFYPIVPDTAWLKRLLPAGLKLVQLRIKDAPADTVRTEIGEALRLCADAGCQLVVNDYWQEAIEAGADFVHLGQEDLADADVNAIRDAGIKLGISTHSDEELATALAAEPDYVALGPVYPTLLKKMPWAPQGLDRVAAWKAQVPCPLVAIGGLTPDRAPAVFEAGADSLAVITDIVTHEAPEKRTETWVAVTEPWRRR</sequence>
<dbReference type="KEGG" id="mcg:GL4_3153"/>
<dbReference type="STRING" id="1384459.GL4_3153"/>
<keyword evidence="14" id="KW-1185">Reference proteome</keyword>
<evidence type="ECO:0000256" key="6">
    <source>
        <dbReference type="ARBA" id="ARBA00022977"/>
    </source>
</evidence>
<dbReference type="PANTHER" id="PTHR20857">
    <property type="entry name" value="THIAMINE-PHOSPHATE PYROPHOSPHORYLASE"/>
    <property type="match status" value="1"/>
</dbReference>
<dbReference type="GO" id="GO:0009228">
    <property type="term" value="P:thiamine biosynthetic process"/>
    <property type="evidence" value="ECO:0007669"/>
    <property type="project" value="UniProtKB-KW"/>
</dbReference>
<keyword evidence="6 10" id="KW-0784">Thiamine biosynthesis</keyword>
<keyword evidence="3 10" id="KW-0808">Transferase</keyword>
<evidence type="ECO:0000256" key="2">
    <source>
        <dbReference type="ARBA" id="ARBA00005165"/>
    </source>
</evidence>
<comment type="catalytic activity">
    <reaction evidence="8 10">
        <text>2-(2-carboxy-4-methylthiazol-5-yl)ethyl phosphate + 4-amino-2-methyl-5-(diphosphooxymethyl)pyrimidine + 2 H(+) = thiamine phosphate + CO2 + diphosphate</text>
        <dbReference type="Rhea" id="RHEA:47848"/>
        <dbReference type="ChEBI" id="CHEBI:15378"/>
        <dbReference type="ChEBI" id="CHEBI:16526"/>
        <dbReference type="ChEBI" id="CHEBI:33019"/>
        <dbReference type="ChEBI" id="CHEBI:37575"/>
        <dbReference type="ChEBI" id="CHEBI:57841"/>
        <dbReference type="ChEBI" id="CHEBI:62890"/>
        <dbReference type="EC" id="2.5.1.3"/>
    </reaction>
</comment>
<evidence type="ECO:0000256" key="1">
    <source>
        <dbReference type="ARBA" id="ARBA00001946"/>
    </source>
</evidence>